<dbReference type="STRING" id="1860122.A9404_05780"/>
<keyword evidence="2 4" id="KW-0479">Metal-binding</keyword>
<dbReference type="PANTHER" id="PTHR46124:SF3">
    <property type="entry name" value="HYDROLASE"/>
    <property type="match status" value="1"/>
</dbReference>
<accession>A0A191ZGG1</accession>
<feature type="binding site" evidence="4">
    <location>
        <position position="209"/>
    </location>
    <ligand>
        <name>a divalent metal cation</name>
        <dbReference type="ChEBI" id="CHEBI:60240"/>
        <label>1</label>
    </ligand>
</feature>
<evidence type="ECO:0000256" key="1">
    <source>
        <dbReference type="ARBA" id="ARBA00009275"/>
    </source>
</evidence>
<feature type="binding site" evidence="4">
    <location>
        <position position="159"/>
    </location>
    <ligand>
        <name>a divalent metal cation</name>
        <dbReference type="ChEBI" id="CHEBI:60240"/>
        <label>2</label>
    </ligand>
</feature>
<organism evidence="5 6">
    <name type="scientific">Halothiobacillus diazotrophicus</name>
    <dbReference type="NCBI Taxonomy" id="1860122"/>
    <lineage>
        <taxon>Bacteria</taxon>
        <taxon>Pseudomonadati</taxon>
        <taxon>Pseudomonadota</taxon>
        <taxon>Gammaproteobacteria</taxon>
        <taxon>Chromatiales</taxon>
        <taxon>Halothiobacillaceae</taxon>
        <taxon>Halothiobacillus</taxon>
    </lineage>
</organism>
<dbReference type="PIRSF" id="PIRSF005902">
    <property type="entry name" value="DNase_TatD"/>
    <property type="match status" value="1"/>
</dbReference>
<dbReference type="GO" id="GO:0005829">
    <property type="term" value="C:cytosol"/>
    <property type="evidence" value="ECO:0007669"/>
    <property type="project" value="TreeGrafter"/>
</dbReference>
<evidence type="ECO:0000313" key="5">
    <source>
        <dbReference type="EMBL" id="ANJ66953.1"/>
    </source>
</evidence>
<dbReference type="KEGG" id="haz:A9404_05780"/>
<keyword evidence="6" id="KW-1185">Reference proteome</keyword>
<dbReference type="GO" id="GO:0016788">
    <property type="term" value="F:hydrolase activity, acting on ester bonds"/>
    <property type="evidence" value="ECO:0007669"/>
    <property type="project" value="InterPro"/>
</dbReference>
<proteinExistence type="inferred from homology"/>
<dbReference type="GO" id="GO:0046872">
    <property type="term" value="F:metal ion binding"/>
    <property type="evidence" value="ECO:0007669"/>
    <property type="project" value="UniProtKB-KW"/>
</dbReference>
<evidence type="ECO:0000256" key="3">
    <source>
        <dbReference type="ARBA" id="ARBA00022801"/>
    </source>
</evidence>
<dbReference type="RefSeq" id="WP_066099315.1">
    <property type="nucleotide sequence ID" value="NZ_CP016027.1"/>
</dbReference>
<keyword evidence="3" id="KW-0378">Hydrolase</keyword>
<feature type="binding site" evidence="4">
    <location>
        <position position="7"/>
    </location>
    <ligand>
        <name>a divalent metal cation</name>
        <dbReference type="ChEBI" id="CHEBI:60240"/>
        <label>1</label>
    </ligand>
</feature>
<evidence type="ECO:0008006" key="7">
    <source>
        <dbReference type="Google" id="ProtNLM"/>
    </source>
</evidence>
<comment type="similarity">
    <text evidence="1">Belongs to the metallo-dependent hydrolases superfamily. TatD-type hydrolase family.</text>
</comment>
<dbReference type="PANTHER" id="PTHR46124">
    <property type="entry name" value="D-AMINOACYL-TRNA DEACYLASE"/>
    <property type="match status" value="1"/>
</dbReference>
<sequence length="276" mass="30086">MRIVDSHCHLEEPVFADDWAGLIARMQAVGVTGILGVGVAPDRWVQQCVTAERIRAGGVSVGLAFGIHPWWADRIDALTGLAALDRWLASHASSTVAIGEIGLDFGPDMPDPGVQHRLFDGQLDRARERNLPVILHERKSADLLLKAIRLRPGLRGVVHGFVGSAQQARQFVERGFSLGVGGAITHPRATRMRQMVAGLPLSSLVIETDAPNQPGHAHRGERNEPAYIREVLAVLASIRAEDEVVLADQMYRNTLTLFGTDWLVPGPRDMRESSGD</sequence>
<dbReference type="FunFam" id="3.20.20.140:FF:000005">
    <property type="entry name" value="TatD family hydrolase"/>
    <property type="match status" value="1"/>
</dbReference>
<dbReference type="CDD" id="cd01310">
    <property type="entry name" value="TatD_DNAse"/>
    <property type="match status" value="1"/>
</dbReference>
<evidence type="ECO:0000256" key="4">
    <source>
        <dbReference type="PIRSR" id="PIRSR005902-1"/>
    </source>
</evidence>
<name>A0A191ZGG1_9GAMM</name>
<reference evidence="5 6" key="1">
    <citation type="submission" date="2016-06" db="EMBL/GenBank/DDBJ databases">
        <title>Insight into the functional genes involving in sulfur oxidation in Pearl River water.</title>
        <authorList>
            <person name="Luo J."/>
            <person name="Tan X."/>
            <person name="Lin W."/>
        </authorList>
    </citation>
    <scope>NUCLEOTIDE SEQUENCE [LARGE SCALE GENOMIC DNA]</scope>
    <source>
        <strain evidence="5 6">LS2</strain>
    </source>
</reference>
<dbReference type="Pfam" id="PF01026">
    <property type="entry name" value="TatD_DNase"/>
    <property type="match status" value="1"/>
</dbReference>
<dbReference type="Proteomes" id="UP000078596">
    <property type="component" value="Chromosome"/>
</dbReference>
<evidence type="ECO:0000313" key="6">
    <source>
        <dbReference type="Proteomes" id="UP000078596"/>
    </source>
</evidence>
<dbReference type="EMBL" id="CP016027">
    <property type="protein sequence ID" value="ANJ66953.1"/>
    <property type="molecule type" value="Genomic_DNA"/>
</dbReference>
<feature type="binding site" evidence="4">
    <location>
        <position position="136"/>
    </location>
    <ligand>
        <name>a divalent metal cation</name>
        <dbReference type="ChEBI" id="CHEBI:60240"/>
        <label>2</label>
    </ligand>
</feature>
<dbReference type="AlphaFoldDB" id="A0A191ZGG1"/>
<protein>
    <recommendedName>
        <fullName evidence="7">Hydrolase TatD</fullName>
    </recommendedName>
</protein>
<dbReference type="InterPro" id="IPR032466">
    <property type="entry name" value="Metal_Hydrolase"/>
</dbReference>
<feature type="binding site" evidence="4">
    <location>
        <position position="9"/>
    </location>
    <ligand>
        <name>a divalent metal cation</name>
        <dbReference type="ChEBI" id="CHEBI:60240"/>
        <label>1</label>
    </ligand>
</feature>
<dbReference type="InterPro" id="IPR001130">
    <property type="entry name" value="TatD-like"/>
</dbReference>
<gene>
    <name evidence="5" type="ORF">A9404_05780</name>
</gene>
<dbReference type="Gene3D" id="3.20.20.140">
    <property type="entry name" value="Metal-dependent hydrolases"/>
    <property type="match status" value="1"/>
</dbReference>
<dbReference type="OrthoDB" id="9810005at2"/>
<dbReference type="SUPFAM" id="SSF51556">
    <property type="entry name" value="Metallo-dependent hydrolases"/>
    <property type="match status" value="1"/>
</dbReference>
<evidence type="ECO:0000256" key="2">
    <source>
        <dbReference type="ARBA" id="ARBA00022723"/>
    </source>
</evidence>
<feature type="binding site" evidence="4">
    <location>
        <position position="100"/>
    </location>
    <ligand>
        <name>a divalent metal cation</name>
        <dbReference type="ChEBI" id="CHEBI:60240"/>
        <label>1</label>
    </ligand>
</feature>